<protein>
    <submittedName>
        <fullName evidence="1">Uncharacterized protein</fullName>
    </submittedName>
</protein>
<dbReference type="RefSeq" id="WP_067299448.1">
    <property type="nucleotide sequence ID" value="NZ_CP016279.1"/>
</dbReference>
<evidence type="ECO:0000313" key="1">
    <source>
        <dbReference type="EMBL" id="ANP48464.1"/>
    </source>
</evidence>
<gene>
    <name evidence="1" type="ORF">AVL59_01760</name>
    <name evidence="2" type="ORF">J2Z21_005856</name>
</gene>
<dbReference type="Proteomes" id="UP001519309">
    <property type="component" value="Unassembled WGS sequence"/>
</dbReference>
<keyword evidence="4" id="KW-1185">Reference proteome</keyword>
<reference evidence="2 4" key="2">
    <citation type="submission" date="2021-03" db="EMBL/GenBank/DDBJ databases">
        <title>Genomic Encyclopedia of Type Strains, Phase IV (KMG-IV): sequencing the most valuable type-strain genomes for metagenomic binning, comparative biology and taxonomic classification.</title>
        <authorList>
            <person name="Goeker M."/>
        </authorList>
    </citation>
    <scope>NUCLEOTIDE SEQUENCE [LARGE SCALE GENOMIC DNA]</scope>
    <source>
        <strain evidence="2 4">DSM 40499</strain>
    </source>
</reference>
<evidence type="ECO:0000313" key="3">
    <source>
        <dbReference type="Proteomes" id="UP000092659"/>
    </source>
</evidence>
<proteinExistence type="predicted"/>
<accession>A0A1B1API7</accession>
<dbReference type="AlphaFoldDB" id="A0A1B1API7"/>
<organism evidence="1 3">
    <name type="scientific">Streptomyces griseochromogenes</name>
    <dbReference type="NCBI Taxonomy" id="68214"/>
    <lineage>
        <taxon>Bacteria</taxon>
        <taxon>Bacillati</taxon>
        <taxon>Actinomycetota</taxon>
        <taxon>Actinomycetes</taxon>
        <taxon>Kitasatosporales</taxon>
        <taxon>Streptomycetaceae</taxon>
        <taxon>Streptomyces</taxon>
    </lineage>
</organism>
<dbReference type="Proteomes" id="UP000092659">
    <property type="component" value="Chromosome"/>
</dbReference>
<dbReference type="EMBL" id="CP016279">
    <property type="protein sequence ID" value="ANP48464.1"/>
    <property type="molecule type" value="Genomic_DNA"/>
</dbReference>
<reference evidence="1 3" key="1">
    <citation type="submission" date="2016-06" db="EMBL/GenBank/DDBJ databases">
        <title>Complete genome sequence of Streptomyces griseochromogenes ATCC 14511, the Blasticidin S producer.</title>
        <authorList>
            <person name="Wu L."/>
        </authorList>
    </citation>
    <scope>NUCLEOTIDE SEQUENCE [LARGE SCALE GENOMIC DNA]</scope>
    <source>
        <strain evidence="1 3">ATCC 14511</strain>
    </source>
</reference>
<dbReference type="EMBL" id="JAGGLP010000013">
    <property type="protein sequence ID" value="MBP2052867.1"/>
    <property type="molecule type" value="Genomic_DNA"/>
</dbReference>
<dbReference type="KEGG" id="sgs:AVL59_01760"/>
<evidence type="ECO:0000313" key="4">
    <source>
        <dbReference type="Proteomes" id="UP001519309"/>
    </source>
</evidence>
<evidence type="ECO:0000313" key="2">
    <source>
        <dbReference type="EMBL" id="MBP2052867.1"/>
    </source>
</evidence>
<dbReference type="OrthoDB" id="3391948at2"/>
<sequence length="174" mass="18576">MPKDPTPESVTDDDLFGAITVRLDGREGEVVVEGASVPRVVLRRTTGTDRADHVPIGTRDGAVLTLTVDGAPAELDLARGRVTRRSYRVDVRYAGRSWRLVPGSIPSSRLLRGRERLGDFSSGGDGRVFAEWRRDAAPDATDAAVGYALAAAFGTGGQPMWMMALELAGDLLPG</sequence>
<name>A0A1B1API7_9ACTN</name>